<feature type="domain" description="DDE Tnp4" evidence="4">
    <location>
        <begin position="197"/>
        <end position="309"/>
    </location>
</feature>
<dbReference type="InterPro" id="IPR027806">
    <property type="entry name" value="HARBI1_dom"/>
</dbReference>
<accession>V9FCW7</accession>
<dbReference type="Pfam" id="PF13359">
    <property type="entry name" value="DDE_Tnp_4"/>
    <property type="match status" value="1"/>
</dbReference>
<evidence type="ECO:0000256" key="2">
    <source>
        <dbReference type="ARBA" id="ARBA00022723"/>
    </source>
</evidence>
<protein>
    <recommendedName>
        <fullName evidence="4">DDE Tnp4 domain-containing protein</fullName>
    </recommendedName>
</protein>
<dbReference type="PANTHER" id="PTHR48471">
    <property type="entry name" value="DDE TNP4 DOMAIN-CONTAINING PROTEIN"/>
    <property type="match status" value="1"/>
</dbReference>
<keyword evidence="2" id="KW-0479">Metal-binding</keyword>
<dbReference type="EMBL" id="ANIZ01001169">
    <property type="protein sequence ID" value="ETI48941.1"/>
    <property type="molecule type" value="Genomic_DNA"/>
</dbReference>
<dbReference type="OrthoDB" id="115224at2759"/>
<comment type="cofactor">
    <cofactor evidence="1">
        <name>a divalent metal cation</name>
        <dbReference type="ChEBI" id="CHEBI:60240"/>
    </cofactor>
</comment>
<name>V9FCW7_PHYNI</name>
<organism evidence="5 6">
    <name type="scientific">Phytophthora nicotianae P1569</name>
    <dbReference type="NCBI Taxonomy" id="1317065"/>
    <lineage>
        <taxon>Eukaryota</taxon>
        <taxon>Sar</taxon>
        <taxon>Stramenopiles</taxon>
        <taxon>Oomycota</taxon>
        <taxon>Peronosporomycetes</taxon>
        <taxon>Peronosporales</taxon>
        <taxon>Peronosporaceae</taxon>
        <taxon>Phytophthora</taxon>
    </lineage>
</organism>
<evidence type="ECO:0000313" key="6">
    <source>
        <dbReference type="Proteomes" id="UP000018721"/>
    </source>
</evidence>
<dbReference type="eggNOG" id="ENOG502QQR9">
    <property type="taxonomic scope" value="Eukaryota"/>
</dbReference>
<reference evidence="5 6" key="1">
    <citation type="submission" date="2013-11" db="EMBL/GenBank/DDBJ databases">
        <title>The Genome Sequence of Phytophthora parasitica P1569.</title>
        <authorList>
            <consortium name="The Broad Institute Genomics Platform"/>
            <person name="Russ C."/>
            <person name="Tyler B."/>
            <person name="Panabieres F."/>
            <person name="Shan W."/>
            <person name="Tripathy S."/>
            <person name="Grunwald N."/>
            <person name="Machado M."/>
            <person name="Johnson C.S."/>
            <person name="Arredondo F."/>
            <person name="Hong C."/>
            <person name="Coffey M."/>
            <person name="Young S.K."/>
            <person name="Zeng Q."/>
            <person name="Gargeya S."/>
            <person name="Fitzgerald M."/>
            <person name="Abouelleil A."/>
            <person name="Alvarado L."/>
            <person name="Chapman S.B."/>
            <person name="Gainer-Dewar J."/>
            <person name="Goldberg J."/>
            <person name="Griggs A."/>
            <person name="Gujja S."/>
            <person name="Hansen M."/>
            <person name="Howarth C."/>
            <person name="Imamovic A."/>
            <person name="Ireland A."/>
            <person name="Larimer J."/>
            <person name="McCowan C."/>
            <person name="Murphy C."/>
            <person name="Pearson M."/>
            <person name="Poon T.W."/>
            <person name="Priest M."/>
            <person name="Roberts A."/>
            <person name="Saif S."/>
            <person name="Shea T."/>
            <person name="Sykes S."/>
            <person name="Wortman J."/>
            <person name="Nusbaum C."/>
            <person name="Birren B."/>
        </authorList>
    </citation>
    <scope>NUCLEOTIDE SEQUENCE [LARGE SCALE GENOMIC DNA]</scope>
    <source>
        <strain evidence="5 6">P1569</strain>
    </source>
</reference>
<gene>
    <name evidence="5" type="ORF">F443_07091</name>
</gene>
<evidence type="ECO:0000256" key="3">
    <source>
        <dbReference type="SAM" id="Coils"/>
    </source>
</evidence>
<feature type="coiled-coil region" evidence="3">
    <location>
        <begin position="9"/>
        <end position="36"/>
    </location>
</feature>
<keyword evidence="6" id="KW-1185">Reference proteome</keyword>
<evidence type="ECO:0000256" key="1">
    <source>
        <dbReference type="ARBA" id="ARBA00001968"/>
    </source>
</evidence>
<proteinExistence type="predicted"/>
<comment type="caution">
    <text evidence="5">The sequence shown here is derived from an EMBL/GenBank/DDBJ whole genome shotgun (WGS) entry which is preliminary data.</text>
</comment>
<keyword evidence="3" id="KW-0175">Coiled coil</keyword>
<evidence type="ECO:0000259" key="4">
    <source>
        <dbReference type="Pfam" id="PF13359"/>
    </source>
</evidence>
<dbReference type="GO" id="GO:0046872">
    <property type="term" value="F:metal ion binding"/>
    <property type="evidence" value="ECO:0007669"/>
    <property type="project" value="UniProtKB-KW"/>
</dbReference>
<dbReference type="HOGENOM" id="CLU_048932_1_2_1"/>
<dbReference type="PANTHER" id="PTHR48471:SF1">
    <property type="entry name" value="DDE TNP4 DOMAIN-CONTAINING PROTEIN"/>
    <property type="match status" value="1"/>
</dbReference>
<dbReference type="Proteomes" id="UP000018721">
    <property type="component" value="Unassembled WGS sequence"/>
</dbReference>
<sequence>MEDEELDVMLLVGEAVQRHEQELKEARREVFAMLIEDAWRTAMRSRHYLTSQCLDTPSESAWMVLFEYGSDLNFLNATSLTRIAFRQLLHRFAACYTIRDPNSRGRPPKLQYLHQVLGLMLVFYTGSMEQSSLSMLFGVPPSTLSPTLQRAERVLNQALNDYKPSRIAWPSPAHQAKLAKLVEAREPMLKHTFGFIDDKNLRVQQPSNADMQNAMYNGWLHTVFVTGTICFAADGCIVWSKHNCRGSWNDSDTSLEFRSKLLDPVMCPDPRMNVVSDLAFPCSATRAGRILTPLKDGDLDRIEPSLRSSARTLSMMRSRLYVKLLSGAWAVYKRCTAASTCRFLTTLNCVG</sequence>
<dbReference type="AlphaFoldDB" id="V9FCW7"/>
<evidence type="ECO:0000313" key="5">
    <source>
        <dbReference type="EMBL" id="ETI48941.1"/>
    </source>
</evidence>